<feature type="compositionally biased region" description="Polar residues" evidence="1">
    <location>
        <begin position="1"/>
        <end position="17"/>
    </location>
</feature>
<proteinExistence type="predicted"/>
<gene>
    <name evidence="2" type="ORF">EVAR_43919_1</name>
</gene>
<feature type="compositionally biased region" description="Basic and acidic residues" evidence="1">
    <location>
        <begin position="29"/>
        <end position="53"/>
    </location>
</feature>
<comment type="caution">
    <text evidence="2">The sequence shown here is derived from an EMBL/GenBank/DDBJ whole genome shotgun (WGS) entry which is preliminary data.</text>
</comment>
<name>A0A4C1WMW2_EUMVA</name>
<evidence type="ECO:0000313" key="3">
    <source>
        <dbReference type="Proteomes" id="UP000299102"/>
    </source>
</evidence>
<protein>
    <submittedName>
        <fullName evidence="2">Uncharacterized protein</fullName>
    </submittedName>
</protein>
<keyword evidence="3" id="KW-1185">Reference proteome</keyword>
<dbReference type="EMBL" id="BGZK01000608">
    <property type="protein sequence ID" value="GBP52718.1"/>
    <property type="molecule type" value="Genomic_DNA"/>
</dbReference>
<dbReference type="Proteomes" id="UP000299102">
    <property type="component" value="Unassembled WGS sequence"/>
</dbReference>
<reference evidence="2 3" key="1">
    <citation type="journal article" date="2019" name="Commun. Biol.">
        <title>The bagworm genome reveals a unique fibroin gene that provides high tensile strength.</title>
        <authorList>
            <person name="Kono N."/>
            <person name="Nakamura H."/>
            <person name="Ohtoshi R."/>
            <person name="Tomita M."/>
            <person name="Numata K."/>
            <person name="Arakawa K."/>
        </authorList>
    </citation>
    <scope>NUCLEOTIDE SEQUENCE [LARGE SCALE GENOMIC DNA]</scope>
</reference>
<dbReference type="AlphaFoldDB" id="A0A4C1WMW2"/>
<evidence type="ECO:0000313" key="2">
    <source>
        <dbReference type="EMBL" id="GBP52718.1"/>
    </source>
</evidence>
<sequence>MSSLEPSTNHPASNGPSPVSIPLQVIGADSDKRTERPHRLVDDRAHPPRKVSDHFPYLKSKRAMDHVSVVEGDGVHVVGGEPTWIGNEGNIVHDGMHVVGGEPTWIGNEGNIVHDGVHVVGGDEVQVVEGDGVHVVDGDGVQVVEGGPVSVAR</sequence>
<feature type="region of interest" description="Disordered" evidence="1">
    <location>
        <begin position="1"/>
        <end position="53"/>
    </location>
</feature>
<organism evidence="2 3">
    <name type="scientific">Eumeta variegata</name>
    <name type="common">Bagworm moth</name>
    <name type="synonym">Eumeta japonica</name>
    <dbReference type="NCBI Taxonomy" id="151549"/>
    <lineage>
        <taxon>Eukaryota</taxon>
        <taxon>Metazoa</taxon>
        <taxon>Ecdysozoa</taxon>
        <taxon>Arthropoda</taxon>
        <taxon>Hexapoda</taxon>
        <taxon>Insecta</taxon>
        <taxon>Pterygota</taxon>
        <taxon>Neoptera</taxon>
        <taxon>Endopterygota</taxon>
        <taxon>Lepidoptera</taxon>
        <taxon>Glossata</taxon>
        <taxon>Ditrysia</taxon>
        <taxon>Tineoidea</taxon>
        <taxon>Psychidae</taxon>
        <taxon>Oiketicinae</taxon>
        <taxon>Eumeta</taxon>
    </lineage>
</organism>
<evidence type="ECO:0000256" key="1">
    <source>
        <dbReference type="SAM" id="MobiDB-lite"/>
    </source>
</evidence>
<accession>A0A4C1WMW2</accession>